<dbReference type="Proteomes" id="UP000663881">
    <property type="component" value="Unassembled WGS sequence"/>
</dbReference>
<evidence type="ECO:0000313" key="2">
    <source>
        <dbReference type="EMBL" id="CAF4218657.1"/>
    </source>
</evidence>
<dbReference type="InterPro" id="IPR006652">
    <property type="entry name" value="Kelch_1"/>
</dbReference>
<evidence type="ECO:0000313" key="3">
    <source>
        <dbReference type="Proteomes" id="UP000663881"/>
    </source>
</evidence>
<reference evidence="2" key="1">
    <citation type="submission" date="2021-02" db="EMBL/GenBank/DDBJ databases">
        <authorList>
            <person name="Nowell W R."/>
        </authorList>
    </citation>
    <scope>NUCLEOTIDE SEQUENCE</scope>
</reference>
<dbReference type="InterPro" id="IPR037293">
    <property type="entry name" value="Gal_Oxidase_central_sf"/>
</dbReference>
<protein>
    <submittedName>
        <fullName evidence="2">Uncharacterized protein</fullName>
    </submittedName>
</protein>
<comment type="caution">
    <text evidence="2">The sequence shown here is derived from an EMBL/GenBank/DDBJ whole genome shotgun (WGS) entry which is preliminary data.</text>
</comment>
<feature type="non-terminal residue" evidence="2">
    <location>
        <position position="1"/>
    </location>
</feature>
<dbReference type="EMBL" id="CAJOAY010010247">
    <property type="protein sequence ID" value="CAF4218657.1"/>
    <property type="molecule type" value="Genomic_DNA"/>
</dbReference>
<dbReference type="SUPFAM" id="SSF117281">
    <property type="entry name" value="Kelch motif"/>
    <property type="match status" value="1"/>
</dbReference>
<dbReference type="Gene3D" id="2.130.10.80">
    <property type="entry name" value="Galactose oxidase/kelch, beta-propeller"/>
    <property type="match status" value="1"/>
</dbReference>
<proteinExistence type="predicted"/>
<gene>
    <name evidence="2" type="ORF">OKA104_LOCUS41921</name>
</gene>
<keyword evidence="1" id="KW-0880">Kelch repeat</keyword>
<dbReference type="Pfam" id="PF01344">
    <property type="entry name" value="Kelch_1"/>
    <property type="match status" value="1"/>
</dbReference>
<organism evidence="2 3">
    <name type="scientific">Adineta steineri</name>
    <dbReference type="NCBI Taxonomy" id="433720"/>
    <lineage>
        <taxon>Eukaryota</taxon>
        <taxon>Metazoa</taxon>
        <taxon>Spiralia</taxon>
        <taxon>Gnathifera</taxon>
        <taxon>Rotifera</taxon>
        <taxon>Eurotatoria</taxon>
        <taxon>Bdelloidea</taxon>
        <taxon>Adinetida</taxon>
        <taxon>Adinetidae</taxon>
        <taxon>Adineta</taxon>
    </lineage>
</organism>
<dbReference type="InterPro" id="IPR015915">
    <property type="entry name" value="Kelch-typ_b-propeller"/>
</dbReference>
<evidence type="ECO:0000256" key="1">
    <source>
        <dbReference type="ARBA" id="ARBA00022441"/>
    </source>
</evidence>
<sequence>PGMFRTASVLLNGKILVTGGEEFEAQCISSVEIYNPSTGMWTITDDLNNERMFHTASVLNDGRVLVSGGIDQYTLNTTEIYNLSF</sequence>
<accession>A0A820D593</accession>
<dbReference type="SMART" id="SM00612">
    <property type="entry name" value="Kelch"/>
    <property type="match status" value="1"/>
</dbReference>
<name>A0A820D593_9BILA</name>
<dbReference type="AlphaFoldDB" id="A0A820D593"/>